<evidence type="ECO:0000313" key="3">
    <source>
        <dbReference type="Proteomes" id="UP001152795"/>
    </source>
</evidence>
<feature type="region of interest" description="Disordered" evidence="1">
    <location>
        <begin position="75"/>
        <end position="99"/>
    </location>
</feature>
<keyword evidence="3" id="KW-1185">Reference proteome</keyword>
<feature type="compositionally biased region" description="Basic and acidic residues" evidence="1">
    <location>
        <begin position="75"/>
        <end position="88"/>
    </location>
</feature>
<proteinExistence type="predicted"/>
<dbReference type="EMBL" id="CACRXK020013551">
    <property type="protein sequence ID" value="CAB4025342.1"/>
    <property type="molecule type" value="Genomic_DNA"/>
</dbReference>
<feature type="non-terminal residue" evidence="2">
    <location>
        <position position="147"/>
    </location>
</feature>
<evidence type="ECO:0000313" key="2">
    <source>
        <dbReference type="EMBL" id="CAB4025342.1"/>
    </source>
</evidence>
<protein>
    <submittedName>
        <fullName evidence="2">Uncharacterized protein</fullName>
    </submittedName>
</protein>
<comment type="caution">
    <text evidence="2">The sequence shown here is derived from an EMBL/GenBank/DDBJ whole genome shotgun (WGS) entry which is preliminary data.</text>
</comment>
<dbReference type="Proteomes" id="UP001152795">
    <property type="component" value="Unassembled WGS sequence"/>
</dbReference>
<accession>A0A6S7KCR9</accession>
<dbReference type="AlphaFoldDB" id="A0A6S7KCR9"/>
<organism evidence="2 3">
    <name type="scientific">Paramuricea clavata</name>
    <name type="common">Red gorgonian</name>
    <name type="synonym">Violescent sea-whip</name>
    <dbReference type="NCBI Taxonomy" id="317549"/>
    <lineage>
        <taxon>Eukaryota</taxon>
        <taxon>Metazoa</taxon>
        <taxon>Cnidaria</taxon>
        <taxon>Anthozoa</taxon>
        <taxon>Octocorallia</taxon>
        <taxon>Malacalcyonacea</taxon>
        <taxon>Plexauridae</taxon>
        <taxon>Paramuricea</taxon>
    </lineage>
</organism>
<evidence type="ECO:0000256" key="1">
    <source>
        <dbReference type="SAM" id="MobiDB-lite"/>
    </source>
</evidence>
<name>A0A6S7KCR9_PARCT</name>
<feature type="region of interest" description="Disordered" evidence="1">
    <location>
        <begin position="26"/>
        <end position="46"/>
    </location>
</feature>
<gene>
    <name evidence="2" type="ORF">PACLA_8A070959</name>
</gene>
<reference evidence="2" key="1">
    <citation type="submission" date="2020-04" db="EMBL/GenBank/DDBJ databases">
        <authorList>
            <person name="Alioto T."/>
            <person name="Alioto T."/>
            <person name="Gomez Garrido J."/>
        </authorList>
    </citation>
    <scope>NUCLEOTIDE SEQUENCE</scope>
    <source>
        <strain evidence="2">A484AB</strain>
    </source>
</reference>
<sequence length="147" mass="16569">MSNEKKTATSSRRFLNLYEKALAEHKDKAKSVVEEETGGEASGVNAEEIFEDAGKEFRQEVINAGDNLVEHARELGERGKITTQERRKFAGVTAPKGPPEVRIKALREQKKVFETNIELETDPERRQIMQEGRDVAKQGIDNANLEM</sequence>